<comment type="caution">
    <text evidence="2">The sequence shown here is derived from an EMBL/GenBank/DDBJ whole genome shotgun (WGS) entry which is preliminary data.</text>
</comment>
<dbReference type="GO" id="GO:0016747">
    <property type="term" value="F:acyltransferase activity, transferring groups other than amino-acyl groups"/>
    <property type="evidence" value="ECO:0007669"/>
    <property type="project" value="InterPro"/>
</dbReference>
<dbReference type="PANTHER" id="PTHR43792">
    <property type="entry name" value="GNAT FAMILY, PUTATIVE (AFU_ORTHOLOGUE AFUA_3G00765)-RELATED-RELATED"/>
    <property type="match status" value="1"/>
</dbReference>
<sequence length="123" mass="13964">MDSYNRLSFYQWAITLKENDEPIGTIGLFIVNENDLCGYVAYCIGKKYWRQGIVTEALKAVLDFAFETIGSNRIEAYHSISNPASGRVMQKVGMTFEGFAKQKYKSISGFEDSNMYAILKENC</sequence>
<evidence type="ECO:0000259" key="1">
    <source>
        <dbReference type="PROSITE" id="PS51186"/>
    </source>
</evidence>
<dbReference type="InterPro" id="IPR051531">
    <property type="entry name" value="N-acetyltransferase"/>
</dbReference>
<keyword evidence="3" id="KW-1185">Reference proteome</keyword>
<evidence type="ECO:0000313" key="3">
    <source>
        <dbReference type="Proteomes" id="UP000231322"/>
    </source>
</evidence>
<dbReference type="Proteomes" id="UP000231322">
    <property type="component" value="Unassembled WGS sequence"/>
</dbReference>
<gene>
    <name evidence="2" type="ORF">CS538_18600</name>
</gene>
<reference evidence="2 3" key="1">
    <citation type="submission" date="2017-10" db="EMBL/GenBank/DDBJ databases">
        <title>Reclassification of Eubacterium combesii and discrepancies in the nomenclature of botulinum neurotoxin producing clostridia. Request for an Opinion.</title>
        <authorList>
            <person name="Dobritsa A.P."/>
            <person name="Kutumbaka K.K."/>
            <person name="Samadpour M."/>
        </authorList>
    </citation>
    <scope>NUCLEOTIDE SEQUENCE [LARGE SCALE GENOMIC DNA]</scope>
    <source>
        <strain evidence="2 3">DSM 20696</strain>
    </source>
</reference>
<dbReference type="Gene3D" id="3.40.630.30">
    <property type="match status" value="1"/>
</dbReference>
<evidence type="ECO:0000313" key="2">
    <source>
        <dbReference type="EMBL" id="PIG99355.1"/>
    </source>
</evidence>
<proteinExistence type="predicted"/>
<dbReference type="EMBL" id="PEIK01000026">
    <property type="protein sequence ID" value="PIG99355.1"/>
    <property type="molecule type" value="Genomic_DNA"/>
</dbReference>
<dbReference type="RefSeq" id="WP_099840347.1">
    <property type="nucleotide sequence ID" value="NZ_PEIK01000026.1"/>
</dbReference>
<feature type="domain" description="N-acetyltransferase" evidence="1">
    <location>
        <begin position="1"/>
        <end position="117"/>
    </location>
</feature>
<dbReference type="PROSITE" id="PS51186">
    <property type="entry name" value="GNAT"/>
    <property type="match status" value="1"/>
</dbReference>
<dbReference type="SUPFAM" id="SSF55729">
    <property type="entry name" value="Acyl-CoA N-acyltransferases (Nat)"/>
    <property type="match status" value="1"/>
</dbReference>
<dbReference type="AlphaFoldDB" id="A0A2G7H3N8"/>
<organism evidence="2 3">
    <name type="scientific">Clostridium combesii</name>
    <dbReference type="NCBI Taxonomy" id="39481"/>
    <lineage>
        <taxon>Bacteria</taxon>
        <taxon>Bacillati</taxon>
        <taxon>Bacillota</taxon>
        <taxon>Clostridia</taxon>
        <taxon>Eubacteriales</taxon>
        <taxon>Clostridiaceae</taxon>
        <taxon>Clostridium</taxon>
    </lineage>
</organism>
<dbReference type="InterPro" id="IPR000182">
    <property type="entry name" value="GNAT_dom"/>
</dbReference>
<dbReference type="CDD" id="cd04301">
    <property type="entry name" value="NAT_SF"/>
    <property type="match status" value="1"/>
</dbReference>
<accession>A0A2G7H3N8</accession>
<name>A0A2G7H3N8_9CLOT</name>
<dbReference type="Pfam" id="PF13302">
    <property type="entry name" value="Acetyltransf_3"/>
    <property type="match status" value="1"/>
</dbReference>
<dbReference type="InterPro" id="IPR016181">
    <property type="entry name" value="Acyl_CoA_acyltransferase"/>
</dbReference>
<protein>
    <recommendedName>
        <fullName evidence="1">N-acetyltransferase domain-containing protein</fullName>
    </recommendedName>
</protein>